<comment type="similarity">
    <text evidence="2 8">Belongs to the 4-toluene sulfonate uptake permease (TSUP) (TC 2.A.102) family.</text>
</comment>
<accession>A0A916VIL8</accession>
<protein>
    <recommendedName>
        <fullName evidence="8">Probable membrane transporter protein</fullName>
    </recommendedName>
</protein>
<feature type="transmembrane region" description="Helical" evidence="8">
    <location>
        <begin position="176"/>
        <end position="195"/>
    </location>
</feature>
<dbReference type="AlphaFoldDB" id="A0A916VIL8"/>
<evidence type="ECO:0000256" key="6">
    <source>
        <dbReference type="ARBA" id="ARBA00022989"/>
    </source>
</evidence>
<keyword evidence="5 8" id="KW-0812">Transmembrane</keyword>
<feature type="transmembrane region" description="Helical" evidence="8">
    <location>
        <begin position="42"/>
        <end position="62"/>
    </location>
</feature>
<dbReference type="EMBL" id="BMAY01000013">
    <property type="protein sequence ID" value="GFZ27585.1"/>
    <property type="molecule type" value="Genomic_DNA"/>
</dbReference>
<dbReference type="Proteomes" id="UP000677218">
    <property type="component" value="Unassembled WGS sequence"/>
</dbReference>
<feature type="transmembrane region" description="Helical" evidence="8">
    <location>
        <begin position="74"/>
        <end position="93"/>
    </location>
</feature>
<dbReference type="PANTHER" id="PTHR30269:SF0">
    <property type="entry name" value="MEMBRANE TRANSPORTER PROTEIN YFCA-RELATED"/>
    <property type="match status" value="1"/>
</dbReference>
<dbReference type="GO" id="GO:0005886">
    <property type="term" value="C:plasma membrane"/>
    <property type="evidence" value="ECO:0007669"/>
    <property type="project" value="UniProtKB-SubCell"/>
</dbReference>
<evidence type="ECO:0000313" key="10">
    <source>
        <dbReference type="Proteomes" id="UP000677218"/>
    </source>
</evidence>
<dbReference type="InterPro" id="IPR052017">
    <property type="entry name" value="TSUP"/>
</dbReference>
<reference evidence="9" key="1">
    <citation type="submission" date="2020-08" db="EMBL/GenBank/DDBJ databases">
        <title>Taxonomic study for Lactobacillus species isolated from hardwood bark.</title>
        <authorList>
            <person name="Tohno M."/>
            <person name="Tanizawa Y."/>
        </authorList>
    </citation>
    <scope>NUCLEOTIDE SEQUENCE</scope>
    <source>
        <strain evidence="9">B40</strain>
    </source>
</reference>
<evidence type="ECO:0000256" key="5">
    <source>
        <dbReference type="ARBA" id="ARBA00022692"/>
    </source>
</evidence>
<feature type="transmembrane region" description="Helical" evidence="8">
    <location>
        <begin position="99"/>
        <end position="117"/>
    </location>
</feature>
<evidence type="ECO:0000256" key="4">
    <source>
        <dbReference type="ARBA" id="ARBA00022475"/>
    </source>
</evidence>
<keyword evidence="4 8" id="KW-1003">Cell membrane</keyword>
<keyword evidence="3" id="KW-0813">Transport</keyword>
<evidence type="ECO:0000256" key="8">
    <source>
        <dbReference type="RuleBase" id="RU363041"/>
    </source>
</evidence>
<name>A0A916VIL8_9LACO</name>
<sequence length="251" mass="27258">MEFGIFIFLIFAGIVAGIVSVVSSMASLVSYPALLMVGVSPVYANMTNTAALIFTGGGAALSSLKEIKATWRKYLWILGLAMAGALCGSLLLTAFPGKVFEKLVPFFVLLSALLFLLSNDKNAYKREQLTGVKKLAAYFGIFLSGLYTGYFGAAAGVLLLFVLTKVTDDDFIVQNAFKNVIGSLGNLIALLVFVFTSKVYWNRAIPLAIGLFIGGYLGQKLIHYLPIKAVKWITFVFAIFLALYLGYQAYM</sequence>
<keyword evidence="10" id="KW-1185">Reference proteome</keyword>
<comment type="subcellular location">
    <subcellularLocation>
        <location evidence="1 8">Cell membrane</location>
        <topology evidence="1 8">Multi-pass membrane protein</topology>
    </subcellularLocation>
</comment>
<feature type="transmembrane region" description="Helical" evidence="8">
    <location>
        <begin position="7"/>
        <end position="30"/>
    </location>
</feature>
<evidence type="ECO:0000256" key="2">
    <source>
        <dbReference type="ARBA" id="ARBA00009142"/>
    </source>
</evidence>
<dbReference type="Pfam" id="PF01925">
    <property type="entry name" value="TauE"/>
    <property type="match status" value="1"/>
</dbReference>
<keyword evidence="6 8" id="KW-1133">Transmembrane helix</keyword>
<evidence type="ECO:0000256" key="7">
    <source>
        <dbReference type="ARBA" id="ARBA00023136"/>
    </source>
</evidence>
<feature type="transmembrane region" description="Helical" evidence="8">
    <location>
        <begin position="138"/>
        <end position="164"/>
    </location>
</feature>
<feature type="transmembrane region" description="Helical" evidence="8">
    <location>
        <begin position="200"/>
        <end position="217"/>
    </location>
</feature>
<comment type="caution">
    <text evidence="9">The sequence shown here is derived from an EMBL/GenBank/DDBJ whole genome shotgun (WGS) entry which is preliminary data.</text>
</comment>
<dbReference type="InterPro" id="IPR002781">
    <property type="entry name" value="TM_pro_TauE-like"/>
</dbReference>
<proteinExistence type="inferred from homology"/>
<dbReference type="PANTHER" id="PTHR30269">
    <property type="entry name" value="TRANSMEMBRANE PROTEIN YFCA"/>
    <property type="match status" value="1"/>
</dbReference>
<feature type="transmembrane region" description="Helical" evidence="8">
    <location>
        <begin position="229"/>
        <end position="247"/>
    </location>
</feature>
<organism evidence="9 10">
    <name type="scientific">Lactobacillus corticis</name>
    <dbReference type="NCBI Taxonomy" id="2201249"/>
    <lineage>
        <taxon>Bacteria</taxon>
        <taxon>Bacillati</taxon>
        <taxon>Bacillota</taxon>
        <taxon>Bacilli</taxon>
        <taxon>Lactobacillales</taxon>
        <taxon>Lactobacillaceae</taxon>
        <taxon>Lactobacillus</taxon>
    </lineage>
</organism>
<gene>
    <name evidence="9" type="ORF">LCB40_14650</name>
</gene>
<keyword evidence="7 8" id="KW-0472">Membrane</keyword>
<evidence type="ECO:0000256" key="1">
    <source>
        <dbReference type="ARBA" id="ARBA00004651"/>
    </source>
</evidence>
<evidence type="ECO:0000313" key="9">
    <source>
        <dbReference type="EMBL" id="GFZ27585.1"/>
    </source>
</evidence>
<evidence type="ECO:0000256" key="3">
    <source>
        <dbReference type="ARBA" id="ARBA00022448"/>
    </source>
</evidence>